<keyword evidence="2" id="KW-1185">Reference proteome</keyword>
<sequence>MTGNVGVQNNQRAWTVENTAHLRQSRRLNPDKLIAARLAAGIDTQWQMAELIGMTRGRYNRWEQPNPPTNLPHRIVDPLLIILGVQWTDISDPIP</sequence>
<dbReference type="Gene3D" id="1.10.260.40">
    <property type="entry name" value="lambda repressor-like DNA-binding domains"/>
    <property type="match status" value="1"/>
</dbReference>
<organism evidence="1 2">
    <name type="scientific">Deinococcus xianganensis</name>
    <dbReference type="NCBI Taxonomy" id="1507289"/>
    <lineage>
        <taxon>Bacteria</taxon>
        <taxon>Thermotogati</taxon>
        <taxon>Deinococcota</taxon>
        <taxon>Deinococci</taxon>
        <taxon>Deinococcales</taxon>
        <taxon>Deinococcaceae</taxon>
        <taxon>Deinococcus</taxon>
    </lineage>
</organism>
<dbReference type="RefSeq" id="WP_160980558.1">
    <property type="nucleotide sequence ID" value="NZ_WVHK01000058.1"/>
</dbReference>
<evidence type="ECO:0008006" key="3">
    <source>
        <dbReference type="Google" id="ProtNLM"/>
    </source>
</evidence>
<dbReference type="AlphaFoldDB" id="A0A6I4YLA4"/>
<evidence type="ECO:0000313" key="1">
    <source>
        <dbReference type="EMBL" id="MXV20781.1"/>
    </source>
</evidence>
<name>A0A6I4YLA4_9DEIO</name>
<dbReference type="GO" id="GO:0003677">
    <property type="term" value="F:DNA binding"/>
    <property type="evidence" value="ECO:0007669"/>
    <property type="project" value="InterPro"/>
</dbReference>
<dbReference type="Proteomes" id="UP000430519">
    <property type="component" value="Unassembled WGS sequence"/>
</dbReference>
<accession>A0A6I4YLA4</accession>
<proteinExistence type="predicted"/>
<dbReference type="EMBL" id="WVHK01000058">
    <property type="protein sequence ID" value="MXV20781.1"/>
    <property type="molecule type" value="Genomic_DNA"/>
</dbReference>
<dbReference type="InterPro" id="IPR010982">
    <property type="entry name" value="Lambda_DNA-bd_dom_sf"/>
</dbReference>
<protein>
    <recommendedName>
        <fullName evidence="3">XRE family transcriptional regulator</fullName>
    </recommendedName>
</protein>
<comment type="caution">
    <text evidence="1">The sequence shown here is derived from an EMBL/GenBank/DDBJ whole genome shotgun (WGS) entry which is preliminary data.</text>
</comment>
<dbReference type="SUPFAM" id="SSF47413">
    <property type="entry name" value="lambda repressor-like DNA-binding domains"/>
    <property type="match status" value="1"/>
</dbReference>
<gene>
    <name evidence="1" type="ORF">GLX28_14175</name>
</gene>
<dbReference type="InterPro" id="IPR001387">
    <property type="entry name" value="Cro/C1-type_HTH"/>
</dbReference>
<dbReference type="CDD" id="cd00093">
    <property type="entry name" value="HTH_XRE"/>
    <property type="match status" value="1"/>
</dbReference>
<evidence type="ECO:0000313" key="2">
    <source>
        <dbReference type="Proteomes" id="UP000430519"/>
    </source>
</evidence>
<reference evidence="1 2" key="1">
    <citation type="submission" date="2019-11" db="EMBL/GenBank/DDBJ databases">
        <title>Genome sequence of Deinococcus xianganensis Y35, AI-2 producing algicidal bacterium, isolated from lake water.</title>
        <authorList>
            <person name="Li Y."/>
        </authorList>
    </citation>
    <scope>NUCLEOTIDE SEQUENCE [LARGE SCALE GENOMIC DNA]</scope>
    <source>
        <strain evidence="1 2">Y35</strain>
    </source>
</reference>